<keyword evidence="2" id="KW-1185">Reference proteome</keyword>
<protein>
    <submittedName>
        <fullName evidence="1">Uncharacterized protein</fullName>
    </submittedName>
</protein>
<organism evidence="1 2">
    <name type="scientific">Novosphingobium tardum</name>
    <dbReference type="NCBI Taxonomy" id="1538021"/>
    <lineage>
        <taxon>Bacteria</taxon>
        <taxon>Pseudomonadati</taxon>
        <taxon>Pseudomonadota</taxon>
        <taxon>Alphaproteobacteria</taxon>
        <taxon>Sphingomonadales</taxon>
        <taxon>Sphingomonadaceae</taxon>
        <taxon>Novosphingobium</taxon>
    </lineage>
</organism>
<proteinExistence type="predicted"/>
<dbReference type="EMBL" id="JBHSDR010000004">
    <property type="protein sequence ID" value="MFC4294743.1"/>
    <property type="molecule type" value="Genomic_DNA"/>
</dbReference>
<dbReference type="RefSeq" id="WP_379538232.1">
    <property type="nucleotide sequence ID" value="NZ_JBHSDR010000004.1"/>
</dbReference>
<gene>
    <name evidence="1" type="ORF">ACFO0A_06675</name>
</gene>
<comment type="caution">
    <text evidence="1">The sequence shown here is derived from an EMBL/GenBank/DDBJ whole genome shotgun (WGS) entry which is preliminary data.</text>
</comment>
<evidence type="ECO:0000313" key="1">
    <source>
        <dbReference type="EMBL" id="MFC4294743.1"/>
    </source>
</evidence>
<name>A0ABV8RNQ3_9SPHN</name>
<reference evidence="2" key="1">
    <citation type="journal article" date="2019" name="Int. J. Syst. Evol. Microbiol.">
        <title>The Global Catalogue of Microorganisms (GCM) 10K type strain sequencing project: providing services to taxonomists for standard genome sequencing and annotation.</title>
        <authorList>
            <consortium name="The Broad Institute Genomics Platform"/>
            <consortium name="The Broad Institute Genome Sequencing Center for Infectious Disease"/>
            <person name="Wu L."/>
            <person name="Ma J."/>
        </authorList>
    </citation>
    <scope>NUCLEOTIDE SEQUENCE [LARGE SCALE GENOMIC DNA]</scope>
    <source>
        <strain evidence="2">CGMCC 1.12989</strain>
    </source>
</reference>
<evidence type="ECO:0000313" key="2">
    <source>
        <dbReference type="Proteomes" id="UP001595828"/>
    </source>
</evidence>
<sequence length="86" mass="9145">MAVFESHCETPWASVTFSGARHSMVLQFAGIEAVAAGDLLIARLSEQEFAIPGHLVADAAVIEAESTLLPVPTLRVGIEILLLEES</sequence>
<accession>A0ABV8RNQ3</accession>
<dbReference type="Proteomes" id="UP001595828">
    <property type="component" value="Unassembled WGS sequence"/>
</dbReference>